<dbReference type="GO" id="GO:0017070">
    <property type="term" value="F:U6 snRNA binding"/>
    <property type="evidence" value="ECO:0007669"/>
    <property type="project" value="InterPro"/>
</dbReference>
<reference evidence="14" key="1">
    <citation type="submission" date="2015-08" db="EMBL/GenBank/DDBJ databases">
        <authorList>
            <person name="Babu N.S."/>
            <person name="Beckwith C.J."/>
            <person name="Beseler K.G."/>
            <person name="Brison A."/>
            <person name="Carone J.V."/>
            <person name="Caskin T.P."/>
            <person name="Diamond M."/>
            <person name="Durham M.E."/>
            <person name="Foxe J.M."/>
            <person name="Go M."/>
            <person name="Henderson B.A."/>
            <person name="Jones I.B."/>
            <person name="McGettigan J.A."/>
            <person name="Micheletti S.J."/>
            <person name="Nasrallah M.E."/>
            <person name="Ortiz D."/>
            <person name="Piller C.R."/>
            <person name="Privatt S.R."/>
            <person name="Schneider S.L."/>
            <person name="Sharp S."/>
            <person name="Smith T.C."/>
            <person name="Stanton J.D."/>
            <person name="Ullery H.E."/>
            <person name="Wilson R.J."/>
            <person name="Serrano M.G."/>
            <person name="Buck G."/>
            <person name="Lee V."/>
            <person name="Wang Y."/>
            <person name="Carvalho R."/>
            <person name="Voegtly L."/>
            <person name="Shi R."/>
            <person name="Duckworth R."/>
            <person name="Johnson A."/>
            <person name="Loviza R."/>
            <person name="Walstead R."/>
            <person name="Shah Z."/>
            <person name="Kiflezghi M."/>
            <person name="Wade K."/>
            <person name="Ball S.L."/>
            <person name="Bradley K.W."/>
            <person name="Asai D.J."/>
            <person name="Bowman C.A."/>
            <person name="Russell D.A."/>
            <person name="Pope W.H."/>
            <person name="Jacobs-Sera D."/>
            <person name="Hendrix R.W."/>
            <person name="Hatfull G.F."/>
        </authorList>
    </citation>
    <scope>NUCLEOTIDE SEQUENCE [LARGE SCALE GENOMIC DNA]</scope>
</reference>
<feature type="domain" description="PROCN" evidence="8">
    <location>
        <begin position="386"/>
        <end position="791"/>
    </location>
</feature>
<evidence type="ECO:0000259" key="9">
    <source>
        <dbReference type="Pfam" id="PF08084"/>
    </source>
</evidence>
<dbReference type="InterPro" id="IPR012984">
    <property type="entry name" value="PROCT"/>
</dbReference>
<dbReference type="GO" id="GO:0030619">
    <property type="term" value="F:U1 snRNA binding"/>
    <property type="evidence" value="ECO:0007669"/>
    <property type="project" value="TreeGrafter"/>
</dbReference>
<dbReference type="GO" id="GO:0071013">
    <property type="term" value="C:catalytic step 2 spliceosome"/>
    <property type="evidence" value="ECO:0007669"/>
    <property type="project" value="TreeGrafter"/>
</dbReference>
<sequence length="2379" mass="279310">MDFNNALQNEQARQINLGIKHLNWSKLNEARYCRRSKVNGNQIVRKSKLPPEHLRKLINIHGDMSSRKFQNEKRIYLGALKYIPHSIFKLLENIPMPWERVKYVDCLYHTTGAITFVNEIPWVIEPIYIAQWSTMWTMMRREKRDRKHFKRIRFPPFDDEEPPIDYCENILGVEPLDSIQIVLDSEEDISVYDWFYLDSKQQFKYFHKKGNYKKHKWHLTFEQLGTLYRLSMQILPILLENNSYYLFNKDAFFTAKALNIAIPGGPKFEPLNSTSFDEDEDWNEFNDLNRVIFRSITRSEYKIAFPHFYNSLPKFVSTSVYRYIVNIFTRPENPNSPIFEFNEYYHPISPNNSLLESIYQIVDEEIHDIKIHFSPFFYEYSLETSSTTNGILLFWSPFPFNVRSNPRRRSYDISLLKEWYKNNNISSEQPVKIRISQQKLLKNWILNSLHNKVAKNCKRRNFLKILQNTKFFQSTEMDWVEVGLQVCKQGYNMLNLLIHRKNLTYLHLDYNFNLKPIKTLTTKERKKSRFGNAFHLCREILRLTKLVVDCHVQYRLGNIDAFQLADGLQYIFNHVGQLTGIYRYKYRIMRQVRMCKDIKHIVYYRFNTGSVGKGPGVGFWEPSWRIWIFFLRGIIPILERWIGNLLSRQFTGRQNSNPYRSISKQRVESHFDLELRASVMHDILDMMPEQLRSSKARPILQHLSESWRCWKANLPWKVHGMPPAVENIILRYVKLKADWWTNSAYFNRERIRRGATVDKTVVKKNLGRLTRLYIKAEQERQISYLKDGPYISSEEAVAIYTTAVHWLESRRFIHIPFPPLNYKHDTKLLILALERLKEVYSVKSRLNRSQREELTLIENAYDNPHETLARIKRHLLTQRTFKETNIEFMDLYSHLIPVYEIDPLEKITDTYLDQYLWYESDNRKLFPNWVKPSDNEPPPLLVYKLCNGINNLDGFWKFDDDSVGLLVETQFEQIMEKIDLTLLNRLLRLITDHNIADYITSKNNINVTYKDMNYLNSYGIIRGLQFSSFVCQYYLLIVDLLLLGLTRANQIAGSPSHPNEFLKYSDKKIELSHPIRLYCRFVDKLYIIIKLSKQEIKEIVQRYLSENPDFSNNQNLIGYNNKKCWPRESRMRLVKNDVIIGKSVYWELSNRLPKSITTLEWERSFVSVYSKSNPNLLFSLAGFSVRILPTCRIGKRTFEASNTSFIGNEDSQYYTRESTWQLSNNVTKEITSYVFLMVDESEIRNFENRVRQILITSGSATFTKIANKWNTCLIGLMTYFREAVIYTEKLLDLLVRCENKIQTRIKIGLNSKMPTRFPPVVFYTPKELGGLGMLSMGHILIPQSDLRFTRQTDLGTISHFRAGMTHDQDEHIPNLYRYIQTWESEFIESQRVWLEYSLKRQQAQLQNKRLTLEDIEDSWDKGIPRINTLFQKDRHTLAYDKGWRIRQIFRQFQILRNNPFWWTHQKHDGKLWNLSNYRTDMIQALGGVESILEHTLFKGTYFSTWEGLFWEKSSGFEESMKYKKLTNAQRSGLNQIPNRRFTLWWSPTINRANVYIGFQVQLDLTGIFMHGKLPTLKISLIQIFRAHLWQKIHESIVMDICQVLDNEVDALGIEMVQKEAIHPRKSYKMNSSCADILLLSSYKWVATNPSLLLDKKDDISSNSLINTNKFWIDIQLRWGDYDSHDIERYCRAKFLDYTSDAMSIYPSPTGVLIAVDLAYNLYSAYGNWIPGLKELIQKAMAKIMKSNPALYVLRERIRKGLQLYCSEPTEPYLNSQNYNELFSNQATWFVDDTNVYRVSIHKTFEGNLTTKPVNGCILILNPCNGKLFMKVIHTSVWAGQKRLSQLAKWKTAEEVVALIRSLPIEEQPKQVIVTRKGMLDPLEVHLLDFPNIVIKGSDLSLPFQALLKIEKFGDLVLKSTQPSMVLFSLYDDWLKTISPFTAFSRLVLILRSMHINPERTKVILKPNKNIITMHNHIWPSLTDEEWASVEVAMKDIILDDYSKKNNVHISALTQSEIRDIILGMEITPPSIQRQQIAEIERQVKDLANKTTECSDITSLTTKTVNVHGQEIVVTTQTQYEQKTFSSKTDWRARALASTTLSLRSDNIYILSDDSILNISNNSIIPYIIPKNLLKTFIEISDLRTQIGAFMYGKKIVESIGKGKCYSENSCEMETVIEIRCLVLAPQHGNQNSINMTDILPKNPEISDLEFIGLIKTKVQEEFSIAISDIDYLWRISQNNLDVQVDNIAMVSCSFTPGSTTLSAIKLDHDCIDWYKNNIENKDLNYETFKTCSSDYTEKIKLILSETYNGFFLIPEDGVWSYNSMVVKYNYSSKCSYIVDKPSAFYDEVHRPQHFLQFAYLENIDDFDECGLLEIDEIFE</sequence>
<evidence type="ECO:0000259" key="11">
    <source>
        <dbReference type="Pfam" id="PF10597"/>
    </source>
</evidence>
<dbReference type="GO" id="GO:0000244">
    <property type="term" value="P:spliceosomal tri-snRNP complex assembly"/>
    <property type="evidence" value="ECO:0007669"/>
    <property type="project" value="TreeGrafter"/>
</dbReference>
<dbReference type="Gene3D" id="3.30.43.40">
    <property type="entry name" value="Pre-mRNA-processing-splicing factor 8, U5-snRNA-binding domain"/>
    <property type="match status" value="1"/>
</dbReference>
<evidence type="ECO:0000256" key="3">
    <source>
        <dbReference type="ARBA" id="ARBA00022728"/>
    </source>
</evidence>
<dbReference type="VEuPathDB" id="CryptoDB:CHUDEA3_2890"/>
<feature type="domain" description="PRO8NT" evidence="7">
    <location>
        <begin position="46"/>
        <end position="196"/>
    </location>
</feature>
<dbReference type="EMBL" id="LN877949">
    <property type="protein sequence ID" value="CUV05213.1"/>
    <property type="molecule type" value="Genomic_DNA"/>
</dbReference>
<feature type="domain" description="PROCT" evidence="9">
    <location>
        <begin position="2249"/>
        <end position="2362"/>
    </location>
</feature>
<protein>
    <recommendedName>
        <fullName evidence="15">MPN domain-containing protein</fullName>
    </recommendedName>
</protein>
<evidence type="ECO:0000256" key="6">
    <source>
        <dbReference type="ARBA" id="ARBA00023242"/>
    </source>
</evidence>
<dbReference type="InterPro" id="IPR012591">
    <property type="entry name" value="PRO8NT"/>
</dbReference>
<dbReference type="InterPro" id="IPR021983">
    <property type="entry name" value="PRP8_domainIV"/>
</dbReference>
<dbReference type="FunFam" id="1.20.80.40:FF:000001">
    <property type="entry name" value="Pre-mRNA-processing-splicing factor 8"/>
    <property type="match status" value="1"/>
</dbReference>
<dbReference type="InterPro" id="IPR019581">
    <property type="entry name" value="Prp8_U5-snRNA-bd"/>
</dbReference>
<dbReference type="Pfam" id="PF10597">
    <property type="entry name" value="U5_2-snRNA_bdg"/>
    <property type="match status" value="1"/>
</dbReference>
<feature type="domain" description="PRP8" evidence="13">
    <location>
        <begin position="1770"/>
        <end position="1999"/>
    </location>
</feature>
<evidence type="ECO:0000259" key="12">
    <source>
        <dbReference type="Pfam" id="PF10598"/>
    </source>
</evidence>
<dbReference type="VEuPathDB" id="CryptoDB:Chro.30328"/>
<dbReference type="PANTHER" id="PTHR11140:SF0">
    <property type="entry name" value="PRE-MRNA-PROCESSING-SPLICING FACTOR 8"/>
    <property type="match status" value="1"/>
</dbReference>
<dbReference type="InterPro" id="IPR012337">
    <property type="entry name" value="RNaseH-like_sf"/>
</dbReference>
<proteinExistence type="predicted"/>
<dbReference type="FunFam" id="3.30.420.230:FF:000001">
    <property type="entry name" value="Pre-mRNA-processing-splicing factor 8"/>
    <property type="match status" value="1"/>
</dbReference>
<evidence type="ECO:0000259" key="13">
    <source>
        <dbReference type="Pfam" id="PF12134"/>
    </source>
</evidence>
<dbReference type="VEuPathDB" id="CryptoDB:GY17_00002516"/>
<dbReference type="Gene3D" id="3.30.420.230">
    <property type="match status" value="1"/>
</dbReference>
<keyword evidence="6" id="KW-0539">Nucleus</keyword>
<evidence type="ECO:0000256" key="1">
    <source>
        <dbReference type="ARBA" id="ARBA00004123"/>
    </source>
</evidence>
<dbReference type="GO" id="GO:0030620">
    <property type="term" value="F:U2 snRNA binding"/>
    <property type="evidence" value="ECO:0007669"/>
    <property type="project" value="TreeGrafter"/>
</dbReference>
<dbReference type="GO" id="GO:0000974">
    <property type="term" value="C:Prp19 complex"/>
    <property type="evidence" value="ECO:0007669"/>
    <property type="project" value="UniProtKB-ARBA"/>
</dbReference>
<accession>A0A0S4TFK5</accession>
<dbReference type="GO" id="GO:0097157">
    <property type="term" value="F:pre-mRNA intronic binding"/>
    <property type="evidence" value="ECO:0007669"/>
    <property type="project" value="TreeGrafter"/>
</dbReference>
<dbReference type="VEuPathDB" id="CryptoDB:ChTU502y2012_401g0235"/>
<evidence type="ECO:0000259" key="8">
    <source>
        <dbReference type="Pfam" id="PF08083"/>
    </source>
</evidence>
<dbReference type="InterPro" id="IPR043173">
    <property type="entry name" value="Prp8_domainIV_fingers"/>
</dbReference>
<evidence type="ECO:0000256" key="5">
    <source>
        <dbReference type="ARBA" id="ARBA00023187"/>
    </source>
</evidence>
<dbReference type="Pfam" id="PF08083">
    <property type="entry name" value="PROCN"/>
    <property type="match status" value="1"/>
</dbReference>
<dbReference type="InterPro" id="IPR019582">
    <property type="entry name" value="RRM_spliceosomal_PrP8"/>
</dbReference>
<dbReference type="GO" id="GO:0005682">
    <property type="term" value="C:U5 snRNP"/>
    <property type="evidence" value="ECO:0007669"/>
    <property type="project" value="TreeGrafter"/>
</dbReference>
<comment type="subcellular location">
    <subcellularLocation>
        <location evidence="1">Nucleus</location>
    </subcellularLocation>
</comment>
<dbReference type="Pfam" id="PF10598">
    <property type="entry name" value="RRM_4"/>
    <property type="match status" value="1"/>
</dbReference>
<organism evidence="14">
    <name type="scientific">Cryptosporidium hominis</name>
    <dbReference type="NCBI Taxonomy" id="237895"/>
    <lineage>
        <taxon>Eukaryota</taxon>
        <taxon>Sar</taxon>
        <taxon>Alveolata</taxon>
        <taxon>Apicomplexa</taxon>
        <taxon>Conoidasida</taxon>
        <taxon>Coccidia</taxon>
        <taxon>Eucoccidiorida</taxon>
        <taxon>Eimeriorina</taxon>
        <taxon>Cryptosporidiidae</taxon>
        <taxon>Cryptosporidium</taxon>
    </lineage>
</organism>
<dbReference type="FunFam" id="3.90.1570.40:FF:000001">
    <property type="entry name" value="Pre-mRNA-processing-splicing factor 8"/>
    <property type="match status" value="1"/>
</dbReference>
<dbReference type="CDD" id="cd13838">
    <property type="entry name" value="RNase_H_like_Prp8_IV"/>
    <property type="match status" value="1"/>
</dbReference>
<dbReference type="Pfam" id="PF12134">
    <property type="entry name" value="PRP8_domainIV"/>
    <property type="match status" value="1"/>
</dbReference>
<dbReference type="Pfam" id="PF08082">
    <property type="entry name" value="PRO8NT"/>
    <property type="match status" value="1"/>
</dbReference>
<dbReference type="CDD" id="cd08056">
    <property type="entry name" value="MPN_PRP8"/>
    <property type="match status" value="1"/>
</dbReference>
<keyword evidence="3" id="KW-0747">Spliceosome</keyword>
<gene>
    <name evidence="14" type="ORF">CHUDEA3_2890</name>
</gene>
<keyword evidence="5" id="KW-0508">mRNA splicing</keyword>
<dbReference type="PANTHER" id="PTHR11140">
    <property type="entry name" value="PRE-MRNA SPLICING FACTOR PRP8"/>
    <property type="match status" value="1"/>
</dbReference>
<dbReference type="GO" id="GO:0030623">
    <property type="term" value="F:U5 snRNA binding"/>
    <property type="evidence" value="ECO:0007669"/>
    <property type="project" value="InterPro"/>
</dbReference>
<evidence type="ECO:0008006" key="15">
    <source>
        <dbReference type="Google" id="ProtNLM"/>
    </source>
</evidence>
<feature type="domain" description="Pre-mRNA-processing-splicing factor 8 U5-snRNA-binding" evidence="11">
    <location>
        <begin position="1242"/>
        <end position="1379"/>
    </location>
</feature>
<dbReference type="Proteomes" id="UP000199752">
    <property type="component" value="Chromosome 3"/>
</dbReference>
<dbReference type="InterPro" id="IPR042516">
    <property type="entry name" value="Prp8_U5-snRNA-bd_sf"/>
</dbReference>
<dbReference type="SUPFAM" id="SSF53098">
    <property type="entry name" value="Ribonuclease H-like"/>
    <property type="match status" value="2"/>
</dbReference>
<dbReference type="GO" id="GO:0045292">
    <property type="term" value="P:mRNA cis splicing, via spliceosome"/>
    <property type="evidence" value="ECO:0007669"/>
    <property type="project" value="UniProtKB-ARBA"/>
</dbReference>
<dbReference type="GO" id="GO:0000393">
    <property type="term" value="P:spliceosomal conformational changes to generate catalytic conformation"/>
    <property type="evidence" value="ECO:0007669"/>
    <property type="project" value="UniProtKB-ARBA"/>
</dbReference>
<dbReference type="FunFam" id="3.40.140.10:FF:000002">
    <property type="entry name" value="Pre-mRNA-processing-splicing factor 8"/>
    <property type="match status" value="1"/>
</dbReference>
<dbReference type="InterPro" id="IPR012592">
    <property type="entry name" value="PROCN"/>
</dbReference>
<evidence type="ECO:0000259" key="10">
    <source>
        <dbReference type="Pfam" id="PF10596"/>
    </source>
</evidence>
<keyword evidence="4" id="KW-0694">RNA-binding</keyword>
<dbReference type="Gene3D" id="1.20.80.40">
    <property type="match status" value="1"/>
</dbReference>
<dbReference type="InterPro" id="IPR027652">
    <property type="entry name" value="PRP8"/>
</dbReference>
<evidence type="ECO:0000259" key="7">
    <source>
        <dbReference type="Pfam" id="PF08082"/>
    </source>
</evidence>
<evidence type="ECO:0000256" key="2">
    <source>
        <dbReference type="ARBA" id="ARBA00022664"/>
    </source>
</evidence>
<keyword evidence="2" id="KW-0507">mRNA processing</keyword>
<dbReference type="InterPro" id="IPR043172">
    <property type="entry name" value="Prp8_domainIV_palm"/>
</dbReference>
<dbReference type="Gene3D" id="3.90.1570.40">
    <property type="match status" value="1"/>
</dbReference>
<name>A0A0S4TFK5_CRYHO</name>
<dbReference type="Pfam" id="PF08084">
    <property type="entry name" value="PROCT"/>
    <property type="match status" value="1"/>
</dbReference>
<dbReference type="Gene3D" id="3.40.140.10">
    <property type="entry name" value="Cytidine Deaminase, domain 2"/>
    <property type="match status" value="1"/>
</dbReference>
<evidence type="ECO:0000256" key="4">
    <source>
        <dbReference type="ARBA" id="ARBA00022884"/>
    </source>
</evidence>
<feature type="domain" description="RNA recognition motif spliceosomal PrP8" evidence="12">
    <location>
        <begin position="976"/>
        <end position="1066"/>
    </location>
</feature>
<dbReference type="Pfam" id="PF10596">
    <property type="entry name" value="U6-snRNA_bdg"/>
    <property type="match status" value="1"/>
</dbReference>
<feature type="domain" description="Pre-mRNA-processing-splicing factor 8 U6-snRNA-binding" evidence="10">
    <location>
        <begin position="1449"/>
        <end position="1606"/>
    </location>
</feature>
<dbReference type="InterPro" id="IPR019580">
    <property type="entry name" value="Prp8_U6-snRNA-bd"/>
</dbReference>
<evidence type="ECO:0000313" key="14">
    <source>
        <dbReference type="EMBL" id="CUV05213.1"/>
    </source>
</evidence>